<feature type="binding site" evidence="4">
    <location>
        <position position="108"/>
    </location>
    <ligand>
        <name>Fe cation</name>
        <dbReference type="ChEBI" id="CHEBI:24875"/>
        <label>2</label>
    </ligand>
</feature>
<dbReference type="Pfam" id="PF01814">
    <property type="entry name" value="Hemerythrin"/>
    <property type="match status" value="1"/>
</dbReference>
<evidence type="ECO:0000313" key="6">
    <source>
        <dbReference type="EMBL" id="JAI56597.1"/>
    </source>
</evidence>
<dbReference type="PANTHER" id="PTHR37164">
    <property type="entry name" value="BACTERIOHEMERYTHRIN"/>
    <property type="match status" value="1"/>
</dbReference>
<evidence type="ECO:0000256" key="4">
    <source>
        <dbReference type="PIRSR" id="PIRSR002033-1"/>
    </source>
</evidence>
<dbReference type="PANTHER" id="PTHR37164:SF1">
    <property type="entry name" value="BACTERIOHEMERYTHRIN"/>
    <property type="match status" value="1"/>
</dbReference>
<name>A0A0P4VWU4_9ANNE</name>
<keyword evidence="2 4" id="KW-0479">Metal-binding</keyword>
<feature type="binding site" evidence="4">
    <location>
        <position position="113"/>
    </location>
    <ligand>
        <name>Fe cation</name>
        <dbReference type="ChEBI" id="CHEBI:24875"/>
        <label>1</label>
    </ligand>
</feature>
<feature type="binding site" evidence="4">
    <location>
        <position position="56"/>
    </location>
    <ligand>
        <name>Fe cation</name>
        <dbReference type="ChEBI" id="CHEBI:24875"/>
        <label>1</label>
    </ligand>
</feature>
<feature type="binding site" evidence="4">
    <location>
        <position position="79"/>
    </location>
    <ligand>
        <name>Fe cation</name>
        <dbReference type="ChEBI" id="CHEBI:24875"/>
        <label>2</label>
    </ligand>
</feature>
<evidence type="ECO:0000256" key="1">
    <source>
        <dbReference type="ARBA" id="ARBA00010587"/>
    </source>
</evidence>
<feature type="binding site" evidence="4">
    <location>
        <position position="60"/>
    </location>
    <ligand>
        <name>Fe cation</name>
        <dbReference type="ChEBI" id="CHEBI:24875"/>
        <label>1</label>
    </ligand>
</feature>
<dbReference type="SUPFAM" id="SSF47188">
    <property type="entry name" value="Hemerythrin-like"/>
    <property type="match status" value="1"/>
</dbReference>
<feature type="binding site" evidence="4">
    <location>
        <position position="26"/>
    </location>
    <ligand>
        <name>Fe cation</name>
        <dbReference type="ChEBI" id="CHEBI:24875"/>
        <label>1</label>
    </ligand>
</feature>
<accession>A0A0P4VWU4</accession>
<feature type="binding site" evidence="4">
    <location>
        <position position="60"/>
    </location>
    <ligand>
        <name>Fe cation</name>
        <dbReference type="ChEBI" id="CHEBI:24875"/>
        <label>2</label>
    </ligand>
</feature>
<dbReference type="InterPro" id="IPR016131">
    <property type="entry name" value="Haemerythrin_Fe_BS"/>
</dbReference>
<dbReference type="GO" id="GO:0005506">
    <property type="term" value="F:iron ion binding"/>
    <property type="evidence" value="ECO:0007669"/>
    <property type="project" value="InterPro"/>
</dbReference>
<organism evidence="6">
    <name type="scientific">Haementeria vizottoi</name>
    <dbReference type="NCBI Taxonomy" id="1628691"/>
    <lineage>
        <taxon>Eukaryota</taxon>
        <taxon>Metazoa</taxon>
        <taxon>Spiralia</taxon>
        <taxon>Lophotrochozoa</taxon>
        <taxon>Annelida</taxon>
        <taxon>Clitellata</taxon>
        <taxon>Hirudinea</taxon>
        <taxon>Rhynchobdellida</taxon>
        <taxon>Glossiphoniidae</taxon>
        <taxon>Haementeria</taxon>
    </lineage>
</organism>
<reference evidence="6" key="1">
    <citation type="journal article" date="2015" name="Toxicon">
        <title>Transcriptomic Analysis of the Salivary Complexes from Haementeria vizottoi leeches and Identification of Genes Involved in Blood Coagulation.</title>
        <authorList>
            <person name="Amorim A.M.X.P."/>
            <person name="Oliveira U.C."/>
            <person name="Faria F."/>
            <person name="Junqueira-De Azevedo I.L.M."/>
            <person name="Chudzinski-Tavassi A.M."/>
        </authorList>
    </citation>
    <scope>NUCLEOTIDE SEQUENCE</scope>
    <source>
        <strain evidence="6">Valparaiso</strain>
        <tissue evidence="6">Salivary complexes</tissue>
    </source>
</reference>
<dbReference type="InterPro" id="IPR002063">
    <property type="entry name" value="Haemerythrin"/>
</dbReference>
<dbReference type="PROSITE" id="PS00550">
    <property type="entry name" value="HEMERYTHRINS"/>
    <property type="match status" value="1"/>
</dbReference>
<dbReference type="CDD" id="cd12107">
    <property type="entry name" value="Hemerythrin"/>
    <property type="match status" value="1"/>
</dbReference>
<dbReference type="Gene3D" id="1.20.120.50">
    <property type="entry name" value="Hemerythrin-like"/>
    <property type="match status" value="1"/>
</dbReference>
<feature type="domain" description="Hemerythrin-like" evidence="5">
    <location>
        <begin position="18"/>
        <end position="119"/>
    </location>
</feature>
<proteinExistence type="inferred from homology"/>
<feature type="binding site" evidence="4">
    <location>
        <position position="113"/>
    </location>
    <ligand>
        <name>Fe cation</name>
        <dbReference type="ChEBI" id="CHEBI:24875"/>
        <label>2</label>
    </ligand>
</feature>
<protein>
    <submittedName>
        <fullName evidence="6">Putative myohemerythrin-like protein</fullName>
    </submittedName>
</protein>
<dbReference type="AlphaFoldDB" id="A0A0P4VWU4"/>
<feature type="binding site" evidence="4">
    <location>
        <position position="75"/>
    </location>
    <ligand>
        <name>Fe cation</name>
        <dbReference type="ChEBI" id="CHEBI:24875"/>
        <label>2</label>
    </ligand>
</feature>
<dbReference type="InterPro" id="IPR050669">
    <property type="entry name" value="Hemerythrin"/>
</dbReference>
<dbReference type="InterPro" id="IPR012312">
    <property type="entry name" value="Hemerythrin-like"/>
</dbReference>
<evidence type="ECO:0000259" key="5">
    <source>
        <dbReference type="Pfam" id="PF01814"/>
    </source>
</evidence>
<comment type="similarity">
    <text evidence="1">Belongs to the hemerythrin family.</text>
</comment>
<dbReference type="PRINTS" id="PR00186">
    <property type="entry name" value="HEMERYTHRIN"/>
</dbReference>
<dbReference type="PIRSF" id="PIRSF002033">
    <property type="entry name" value="Hemerythrin"/>
    <property type="match status" value="1"/>
</dbReference>
<dbReference type="InterPro" id="IPR035938">
    <property type="entry name" value="Hemerythrin-like_sf"/>
</dbReference>
<dbReference type="InterPro" id="IPR012827">
    <property type="entry name" value="Hemerythrin_metal-bd"/>
</dbReference>
<dbReference type="EMBL" id="GDAE01000019">
    <property type="protein sequence ID" value="JAI56597.1"/>
    <property type="molecule type" value="Transcribed_RNA"/>
</dbReference>
<evidence type="ECO:0000256" key="3">
    <source>
        <dbReference type="ARBA" id="ARBA00023004"/>
    </source>
</evidence>
<sequence>MGFDIPEPFVWDESFKVFYEQLDQEHKGLFDGIFKLAKAPSDGAALSNLAKLVNDHFAHEESMMKKANYDDFDSHHKAHVDFVATLKTVSCPVGADKLHWAKDWLVNHIKGTDFKYKGKL</sequence>
<evidence type="ECO:0000256" key="2">
    <source>
        <dbReference type="ARBA" id="ARBA00022723"/>
    </source>
</evidence>
<keyword evidence="3 4" id="KW-0408">Iron</keyword>
<dbReference type="NCBIfam" id="TIGR00058">
    <property type="entry name" value="Hemerythrin"/>
    <property type="match status" value="1"/>
</dbReference>
<dbReference type="NCBIfam" id="TIGR02481">
    <property type="entry name" value="hemeryth_dom"/>
    <property type="match status" value="1"/>
</dbReference>